<evidence type="ECO:0000313" key="2">
    <source>
        <dbReference type="Proteomes" id="UP000821845"/>
    </source>
</evidence>
<dbReference type="EMBL" id="CM023490">
    <property type="protein sequence ID" value="KAH6942400.1"/>
    <property type="molecule type" value="Genomic_DNA"/>
</dbReference>
<reference evidence="1" key="1">
    <citation type="submission" date="2020-05" db="EMBL/GenBank/DDBJ databases">
        <title>Large-scale comparative analyses of tick genomes elucidate their genetic diversity and vector capacities.</title>
        <authorList>
            <person name="Jia N."/>
            <person name="Wang J."/>
            <person name="Shi W."/>
            <person name="Du L."/>
            <person name="Sun Y."/>
            <person name="Zhan W."/>
            <person name="Jiang J."/>
            <person name="Wang Q."/>
            <person name="Zhang B."/>
            <person name="Ji P."/>
            <person name="Sakyi L.B."/>
            <person name="Cui X."/>
            <person name="Yuan T."/>
            <person name="Jiang B."/>
            <person name="Yang W."/>
            <person name="Lam T.T.-Y."/>
            <person name="Chang Q."/>
            <person name="Ding S."/>
            <person name="Wang X."/>
            <person name="Zhu J."/>
            <person name="Ruan X."/>
            <person name="Zhao L."/>
            <person name="Wei J."/>
            <person name="Que T."/>
            <person name="Du C."/>
            <person name="Cheng J."/>
            <person name="Dai P."/>
            <person name="Han X."/>
            <person name="Huang E."/>
            <person name="Gao Y."/>
            <person name="Liu J."/>
            <person name="Shao H."/>
            <person name="Ye R."/>
            <person name="Li L."/>
            <person name="Wei W."/>
            <person name="Wang X."/>
            <person name="Wang C."/>
            <person name="Yang T."/>
            <person name="Huo Q."/>
            <person name="Li W."/>
            <person name="Guo W."/>
            <person name="Chen H."/>
            <person name="Zhou L."/>
            <person name="Ni X."/>
            <person name="Tian J."/>
            <person name="Zhou Y."/>
            <person name="Sheng Y."/>
            <person name="Liu T."/>
            <person name="Pan Y."/>
            <person name="Xia L."/>
            <person name="Li J."/>
            <person name="Zhao F."/>
            <person name="Cao W."/>
        </authorList>
    </citation>
    <scope>NUCLEOTIDE SEQUENCE</scope>
    <source>
        <strain evidence="1">Hyas-2018</strain>
    </source>
</reference>
<sequence>MDHRTRGCGQRRGDAGITASLSTTSLSQDTQQIISSWHRFVQRRDLAQHRAAAAHGSRRLLERTRMLATSKRDAALRYLSTFPYPAERSSHDGLLSSQCSTEDSDMSEVPLGQSLCYALLVVLTGVVALSTAVVLVRLVPAATNSSRISFAHSLNAPSELAPAVTRPSPKVKSQAKASALHQPSASLHKAPSVVSKGRARQGTSRTDSANTASESGHARQEHQTTAEAGRTIKHSLPTTGDEVSEEKNHLCDLAFFTYCPKVPHEFYFNHITNSCARATTSYGVEVCNRGANRFSSRASCRTNCVDASHPSGRCHDTPLFSQCGSADLKRRLWFFEGEACRPWDFPAGKCPMADGDLFRSHGACVRKCATNETFVPLCRTPPSGICAIQRLKYPYFAIRPPGERKMRCIRTSGLSMRKHLCLTGTNRFPSVAACKRACARDASSERRG</sequence>
<name>A0ACB7T636_HYAAI</name>
<dbReference type="Proteomes" id="UP000821845">
    <property type="component" value="Chromosome 10"/>
</dbReference>
<evidence type="ECO:0000313" key="1">
    <source>
        <dbReference type="EMBL" id="KAH6942400.1"/>
    </source>
</evidence>
<gene>
    <name evidence="1" type="ORF">HPB50_004549</name>
</gene>
<keyword evidence="2" id="KW-1185">Reference proteome</keyword>
<organism evidence="1 2">
    <name type="scientific">Hyalomma asiaticum</name>
    <name type="common">Tick</name>
    <dbReference type="NCBI Taxonomy" id="266040"/>
    <lineage>
        <taxon>Eukaryota</taxon>
        <taxon>Metazoa</taxon>
        <taxon>Ecdysozoa</taxon>
        <taxon>Arthropoda</taxon>
        <taxon>Chelicerata</taxon>
        <taxon>Arachnida</taxon>
        <taxon>Acari</taxon>
        <taxon>Parasitiformes</taxon>
        <taxon>Ixodida</taxon>
        <taxon>Ixodoidea</taxon>
        <taxon>Ixodidae</taxon>
        <taxon>Hyalomminae</taxon>
        <taxon>Hyalomma</taxon>
    </lineage>
</organism>
<protein>
    <submittedName>
        <fullName evidence="1">Uncharacterized protein</fullName>
    </submittedName>
</protein>
<comment type="caution">
    <text evidence="1">The sequence shown here is derived from an EMBL/GenBank/DDBJ whole genome shotgun (WGS) entry which is preliminary data.</text>
</comment>
<accession>A0ACB7T636</accession>
<proteinExistence type="predicted"/>